<feature type="chain" id="PRO_5020200628" description="DUF2066 domain-containing protein" evidence="1">
    <location>
        <begin position="28"/>
        <end position="358"/>
    </location>
</feature>
<dbReference type="Pfam" id="PF09839">
    <property type="entry name" value="DUF2066"/>
    <property type="match status" value="1"/>
</dbReference>
<sequence>MSVRYARLLSLFFFLLCLPLGNGLAQAQSPNALYTGEVPVSDQSDEQRAVALKSALAQVVVKLTGDRAAASSEAVAKLVESAERYVQQYTYRQSVETVDGQPLLRLSLVASFDRSAIDRVLRDRGLKVWTPAARAPVVAWLAIDDGKGPRLLDNTDPAARAMQQMAEQRGVTLVWPRLDSPDQAQTTAQIVWEGDSMTLAADAVRYQTDTVLIGQLRRVGSDWIARWTLVLGGQAQPVWESRDPDLAAALVAGADGAVDKTRGRGASQAEERRITTARVWVGGLKSAQDYARLFETLSGNELVREYQPEQARGDSVMLKLTLNLALDRWMAYLPPDGALSVVGATASDGAEASLALNP</sequence>
<evidence type="ECO:0000256" key="1">
    <source>
        <dbReference type="SAM" id="SignalP"/>
    </source>
</evidence>
<name>A0A4R6Z2I5_9GAMM</name>
<dbReference type="InterPro" id="IPR018642">
    <property type="entry name" value="DUF2066"/>
</dbReference>
<feature type="signal peptide" evidence="1">
    <location>
        <begin position="1"/>
        <end position="27"/>
    </location>
</feature>
<comment type="caution">
    <text evidence="2">The sequence shown here is derived from an EMBL/GenBank/DDBJ whole genome shotgun (WGS) entry which is preliminary data.</text>
</comment>
<keyword evidence="1" id="KW-0732">Signal</keyword>
<accession>A0A4R6Z2I5</accession>
<dbReference type="AlphaFoldDB" id="A0A4R6Z2I5"/>
<organism evidence="2 3">
    <name type="scientific">Tahibacter aquaticus</name>
    <dbReference type="NCBI Taxonomy" id="520092"/>
    <lineage>
        <taxon>Bacteria</taxon>
        <taxon>Pseudomonadati</taxon>
        <taxon>Pseudomonadota</taxon>
        <taxon>Gammaproteobacteria</taxon>
        <taxon>Lysobacterales</taxon>
        <taxon>Rhodanobacteraceae</taxon>
        <taxon>Tahibacter</taxon>
    </lineage>
</organism>
<dbReference type="EMBL" id="SNZH01000004">
    <property type="protein sequence ID" value="TDR45807.1"/>
    <property type="molecule type" value="Genomic_DNA"/>
</dbReference>
<evidence type="ECO:0008006" key="4">
    <source>
        <dbReference type="Google" id="ProtNLM"/>
    </source>
</evidence>
<proteinExistence type="predicted"/>
<evidence type="ECO:0000313" key="2">
    <source>
        <dbReference type="EMBL" id="TDR45807.1"/>
    </source>
</evidence>
<gene>
    <name evidence="2" type="ORF">DFR29_104237</name>
</gene>
<protein>
    <recommendedName>
        <fullName evidence="4">DUF2066 domain-containing protein</fullName>
    </recommendedName>
</protein>
<evidence type="ECO:0000313" key="3">
    <source>
        <dbReference type="Proteomes" id="UP000295293"/>
    </source>
</evidence>
<reference evidence="2 3" key="1">
    <citation type="submission" date="2019-03" db="EMBL/GenBank/DDBJ databases">
        <title>Genomic Encyclopedia of Type Strains, Phase IV (KMG-IV): sequencing the most valuable type-strain genomes for metagenomic binning, comparative biology and taxonomic classification.</title>
        <authorList>
            <person name="Goeker M."/>
        </authorList>
    </citation>
    <scope>NUCLEOTIDE SEQUENCE [LARGE SCALE GENOMIC DNA]</scope>
    <source>
        <strain evidence="2 3">DSM 21667</strain>
    </source>
</reference>
<dbReference type="Proteomes" id="UP000295293">
    <property type="component" value="Unassembled WGS sequence"/>
</dbReference>
<keyword evidence="3" id="KW-1185">Reference proteome</keyword>